<dbReference type="EMBL" id="LK032230">
    <property type="protein sequence ID" value="CDY29095.1"/>
    <property type="molecule type" value="Genomic_DNA"/>
</dbReference>
<dbReference type="PANTHER" id="PTHR31995:SF10">
    <property type="entry name" value="TFIIS N-TERMINAL DOMAIN-CONTAINING PROTEIN"/>
    <property type="match status" value="1"/>
</dbReference>
<dbReference type="PaxDb" id="3708-A0A078GRJ0"/>
<protein>
    <submittedName>
        <fullName evidence="5">BnaC09g18210D protein</fullName>
    </submittedName>
</protein>
<dbReference type="InterPro" id="IPR017923">
    <property type="entry name" value="TFIIS_N"/>
</dbReference>
<dbReference type="Proteomes" id="UP000028999">
    <property type="component" value="Unassembled WGS sequence"/>
</dbReference>
<dbReference type="CDD" id="cd00183">
    <property type="entry name" value="TFIIS_I"/>
    <property type="match status" value="1"/>
</dbReference>
<gene>
    <name evidence="5" type="primary">BnaC09g18210D</name>
    <name evidence="5" type="ORF">GSBRNA2T00041852001</name>
</gene>
<proteinExistence type="predicted"/>
<accession>A0A078GRJ0</accession>
<reference evidence="5 6" key="1">
    <citation type="journal article" date="2014" name="Science">
        <title>Plant genetics. Early allopolyploid evolution in the post-Neolithic Brassica napus oilseed genome.</title>
        <authorList>
            <person name="Chalhoub B."/>
            <person name="Denoeud F."/>
            <person name="Liu S."/>
            <person name="Parkin I.A."/>
            <person name="Tang H."/>
            <person name="Wang X."/>
            <person name="Chiquet J."/>
            <person name="Belcram H."/>
            <person name="Tong C."/>
            <person name="Samans B."/>
            <person name="Correa M."/>
            <person name="Da Silva C."/>
            <person name="Just J."/>
            <person name="Falentin C."/>
            <person name="Koh C.S."/>
            <person name="Le Clainche I."/>
            <person name="Bernard M."/>
            <person name="Bento P."/>
            <person name="Noel B."/>
            <person name="Labadie K."/>
            <person name="Alberti A."/>
            <person name="Charles M."/>
            <person name="Arnaud D."/>
            <person name="Guo H."/>
            <person name="Daviaud C."/>
            <person name="Alamery S."/>
            <person name="Jabbari K."/>
            <person name="Zhao M."/>
            <person name="Edger P.P."/>
            <person name="Chelaifa H."/>
            <person name="Tack D."/>
            <person name="Lassalle G."/>
            <person name="Mestiri I."/>
            <person name="Schnel N."/>
            <person name="Le Paslier M.C."/>
            <person name="Fan G."/>
            <person name="Renault V."/>
            <person name="Bayer P.E."/>
            <person name="Golicz A.A."/>
            <person name="Manoli S."/>
            <person name="Lee T.H."/>
            <person name="Thi V.H."/>
            <person name="Chalabi S."/>
            <person name="Hu Q."/>
            <person name="Fan C."/>
            <person name="Tollenaere R."/>
            <person name="Lu Y."/>
            <person name="Battail C."/>
            <person name="Shen J."/>
            <person name="Sidebottom C.H."/>
            <person name="Wang X."/>
            <person name="Canaguier A."/>
            <person name="Chauveau A."/>
            <person name="Berard A."/>
            <person name="Deniot G."/>
            <person name="Guan M."/>
            <person name="Liu Z."/>
            <person name="Sun F."/>
            <person name="Lim Y.P."/>
            <person name="Lyons E."/>
            <person name="Town C.D."/>
            <person name="Bancroft I."/>
            <person name="Wang X."/>
            <person name="Meng J."/>
            <person name="Ma J."/>
            <person name="Pires J.C."/>
            <person name="King G.J."/>
            <person name="Brunel D."/>
            <person name="Delourme R."/>
            <person name="Renard M."/>
            <person name="Aury J.M."/>
            <person name="Adams K.L."/>
            <person name="Batley J."/>
            <person name="Snowdon R.J."/>
            <person name="Tost J."/>
            <person name="Edwards D."/>
            <person name="Zhou Y."/>
            <person name="Hua W."/>
            <person name="Sharpe A.G."/>
            <person name="Paterson A.H."/>
            <person name="Guan C."/>
            <person name="Wincker P."/>
        </authorList>
    </citation>
    <scope>NUCLEOTIDE SEQUENCE [LARGE SCALE GENOMIC DNA]</scope>
    <source>
        <strain evidence="6">cv. Darmor-bzh</strain>
    </source>
</reference>
<sequence>MVLSYYDYFTTLSLVPYFLLFVYHPPTHKPPENQHTYEERKEKTKDLIGAANTRSPGTILIRFKDILYFSKSIFKLETLRKHNRSPRIREESQSLFTSLLKTLYSQGSDKSVGLNKARLKKPKKQESTRFCLELKTNPFGFSLSDKKQDHKTLAREPVVRTETKTDACKSCGLLKDADKISSVTTTALPHQSRQDIKDKDGKVTTKIPRVSACKNVPVKDSRNPKPAGKTEEMVELFEAAKKAADVANAKCIYSLWQSRCVEAISLLMKINVTPNLKESRRMIERLQVLTKHKDRTICNAAKALLQLWTQRIREQERKESAIKNPRKAQRACDTYNPMVY</sequence>
<dbReference type="GO" id="GO:0005634">
    <property type="term" value="C:nucleus"/>
    <property type="evidence" value="ECO:0007669"/>
    <property type="project" value="UniProtKB-SubCell"/>
</dbReference>
<name>A0A078GRJ0_BRANA</name>
<evidence type="ECO:0000313" key="5">
    <source>
        <dbReference type="EMBL" id="CDY29095.1"/>
    </source>
</evidence>
<keyword evidence="2 3" id="KW-0539">Nucleus</keyword>
<evidence type="ECO:0000313" key="6">
    <source>
        <dbReference type="Proteomes" id="UP000028999"/>
    </source>
</evidence>
<dbReference type="SUPFAM" id="SSF47676">
    <property type="entry name" value="Conserved domain common to transcription factors TFIIS, elongin A, CRSP70"/>
    <property type="match status" value="1"/>
</dbReference>
<dbReference type="OMA" id="PCEVERM"/>
<dbReference type="Gene3D" id="1.20.930.10">
    <property type="entry name" value="Conserved domain common to transcription factors TFIIS, elongin A, CRSP70"/>
    <property type="match status" value="1"/>
</dbReference>
<dbReference type="Gramene" id="CDY29095">
    <property type="protein sequence ID" value="CDY29095"/>
    <property type="gene ID" value="GSBRNA2T00041852001"/>
</dbReference>
<comment type="subcellular location">
    <subcellularLocation>
        <location evidence="1 3">Nucleus</location>
    </subcellularLocation>
</comment>
<evidence type="ECO:0000256" key="3">
    <source>
        <dbReference type="PROSITE-ProRule" id="PRU00649"/>
    </source>
</evidence>
<dbReference type="InterPro" id="IPR003617">
    <property type="entry name" value="TFIIS/CRSP70_N_sub"/>
</dbReference>
<dbReference type="STRING" id="3708.A0A078GRJ0"/>
<feature type="domain" description="TFIIS N-terminal" evidence="4">
    <location>
        <begin position="235"/>
        <end position="315"/>
    </location>
</feature>
<organism evidence="5 6">
    <name type="scientific">Brassica napus</name>
    <name type="common">Rape</name>
    <dbReference type="NCBI Taxonomy" id="3708"/>
    <lineage>
        <taxon>Eukaryota</taxon>
        <taxon>Viridiplantae</taxon>
        <taxon>Streptophyta</taxon>
        <taxon>Embryophyta</taxon>
        <taxon>Tracheophyta</taxon>
        <taxon>Spermatophyta</taxon>
        <taxon>Magnoliopsida</taxon>
        <taxon>eudicotyledons</taxon>
        <taxon>Gunneridae</taxon>
        <taxon>Pentapetalae</taxon>
        <taxon>rosids</taxon>
        <taxon>malvids</taxon>
        <taxon>Brassicales</taxon>
        <taxon>Brassicaceae</taxon>
        <taxon>Brassiceae</taxon>
        <taxon>Brassica</taxon>
    </lineage>
</organism>
<dbReference type="PROSITE" id="PS51319">
    <property type="entry name" value="TFIIS_N"/>
    <property type="match status" value="1"/>
</dbReference>
<evidence type="ECO:0000256" key="2">
    <source>
        <dbReference type="ARBA" id="ARBA00023242"/>
    </source>
</evidence>
<evidence type="ECO:0000259" key="4">
    <source>
        <dbReference type="PROSITE" id="PS51319"/>
    </source>
</evidence>
<dbReference type="InterPro" id="IPR035441">
    <property type="entry name" value="TFIIS/LEDGF_dom_sf"/>
</dbReference>
<dbReference type="PANTHER" id="PTHR31995">
    <property type="entry name" value="TRANSCRIPTION FACTOR IIS FAMILY PROTEIN-RELATED"/>
    <property type="match status" value="1"/>
</dbReference>
<keyword evidence="6" id="KW-1185">Reference proteome</keyword>
<dbReference type="AlphaFoldDB" id="A0A078GRJ0"/>
<evidence type="ECO:0000256" key="1">
    <source>
        <dbReference type="ARBA" id="ARBA00004123"/>
    </source>
</evidence>
<dbReference type="SMART" id="SM00509">
    <property type="entry name" value="TFS2N"/>
    <property type="match status" value="1"/>
</dbReference>